<dbReference type="Proteomes" id="UP001431963">
    <property type="component" value="Unassembled WGS sequence"/>
</dbReference>
<sequence length="70" mass="6800">MIRAALALLLLAACAAPSDPAVGVDLNATPHGVAVTPSVGTTVGGVRVSASPHGGRIGTRIGPVRIGMGF</sequence>
<protein>
    <submittedName>
        <fullName evidence="2">Uncharacterized protein</fullName>
    </submittedName>
</protein>
<comment type="caution">
    <text evidence="2">The sequence shown here is derived from an EMBL/GenBank/DDBJ whole genome shotgun (WGS) entry which is preliminary data.</text>
</comment>
<proteinExistence type="predicted"/>
<reference evidence="2" key="1">
    <citation type="submission" date="2024-02" db="EMBL/GenBank/DDBJ databases">
        <title>Genome sequences of strain Gemmobacter sp. JM10B15.</title>
        <authorList>
            <person name="Zhang M."/>
        </authorList>
    </citation>
    <scope>NUCLEOTIDE SEQUENCE</scope>
    <source>
        <strain evidence="2">JM10B15</strain>
    </source>
</reference>
<name>A0ABU8BTZ6_9RHOB</name>
<organism evidence="2 3">
    <name type="scientific">Gemmobacter denitrificans</name>
    <dbReference type="NCBI Taxonomy" id="3123040"/>
    <lineage>
        <taxon>Bacteria</taxon>
        <taxon>Pseudomonadati</taxon>
        <taxon>Pseudomonadota</taxon>
        <taxon>Alphaproteobacteria</taxon>
        <taxon>Rhodobacterales</taxon>
        <taxon>Paracoccaceae</taxon>
        <taxon>Gemmobacter</taxon>
    </lineage>
</organism>
<feature type="chain" id="PRO_5045333748" evidence="1">
    <location>
        <begin position="24"/>
        <end position="70"/>
    </location>
</feature>
<feature type="signal peptide" evidence="1">
    <location>
        <begin position="1"/>
        <end position="23"/>
    </location>
</feature>
<dbReference type="RefSeq" id="WP_335421877.1">
    <property type="nucleotide sequence ID" value="NZ_JBALHR010000004.1"/>
</dbReference>
<keyword evidence="1" id="KW-0732">Signal</keyword>
<evidence type="ECO:0000256" key="1">
    <source>
        <dbReference type="SAM" id="SignalP"/>
    </source>
</evidence>
<gene>
    <name evidence="2" type="ORF">V6590_08400</name>
</gene>
<keyword evidence="3" id="KW-1185">Reference proteome</keyword>
<evidence type="ECO:0000313" key="2">
    <source>
        <dbReference type="EMBL" id="MEH7828168.1"/>
    </source>
</evidence>
<evidence type="ECO:0000313" key="3">
    <source>
        <dbReference type="Proteomes" id="UP001431963"/>
    </source>
</evidence>
<dbReference type="EMBL" id="JBALHR010000004">
    <property type="protein sequence ID" value="MEH7828168.1"/>
    <property type="molecule type" value="Genomic_DNA"/>
</dbReference>
<accession>A0ABU8BTZ6</accession>